<evidence type="ECO:0000313" key="2">
    <source>
        <dbReference type="Proteomes" id="UP000239002"/>
    </source>
</evidence>
<evidence type="ECO:0000313" key="1">
    <source>
        <dbReference type="EMBL" id="PPK95819.1"/>
    </source>
</evidence>
<reference evidence="1 2" key="1">
    <citation type="submission" date="2018-02" db="EMBL/GenBank/DDBJ databases">
        <title>Genomic Encyclopedia of Archaeal and Bacterial Type Strains, Phase II (KMG-II): from individual species to whole genera.</title>
        <authorList>
            <person name="Goeker M."/>
        </authorList>
    </citation>
    <scope>NUCLEOTIDE SEQUENCE [LARGE SCALE GENOMIC DNA]</scope>
    <source>
        <strain evidence="1 2">DSM 16809</strain>
    </source>
</reference>
<protein>
    <submittedName>
        <fullName evidence="1">Uncharacterized protein</fullName>
    </submittedName>
</protein>
<keyword evidence="2" id="KW-1185">Reference proteome</keyword>
<gene>
    <name evidence="1" type="ORF">LY01_01412</name>
</gene>
<organism evidence="1 2">
    <name type="scientific">Nonlabens xylanidelens</name>
    <dbReference type="NCBI Taxonomy" id="191564"/>
    <lineage>
        <taxon>Bacteria</taxon>
        <taxon>Pseudomonadati</taxon>
        <taxon>Bacteroidota</taxon>
        <taxon>Flavobacteriia</taxon>
        <taxon>Flavobacteriales</taxon>
        <taxon>Flavobacteriaceae</taxon>
        <taxon>Nonlabens</taxon>
    </lineage>
</organism>
<dbReference type="Proteomes" id="UP000239002">
    <property type="component" value="Unassembled WGS sequence"/>
</dbReference>
<sequence>MTIDTTGKYIWIPEESPSWFAPPIDYKNNEFPTYILEKPGKKEFLYFNQITKICYYGNLSW</sequence>
<name>A0A2S6INM2_9FLAO</name>
<accession>A0A2S6INM2</accession>
<dbReference type="AlphaFoldDB" id="A0A2S6INM2"/>
<proteinExistence type="predicted"/>
<dbReference type="EMBL" id="PTJE01000002">
    <property type="protein sequence ID" value="PPK95819.1"/>
    <property type="molecule type" value="Genomic_DNA"/>
</dbReference>
<comment type="caution">
    <text evidence="1">The sequence shown here is derived from an EMBL/GenBank/DDBJ whole genome shotgun (WGS) entry which is preliminary data.</text>
</comment>